<dbReference type="AlphaFoldDB" id="A0AAD7WBM1"/>
<evidence type="ECO:0000313" key="3">
    <source>
        <dbReference type="Proteomes" id="UP001221898"/>
    </source>
</evidence>
<gene>
    <name evidence="2" type="ORF">AAFF_G00095660</name>
</gene>
<name>A0AAD7WBM1_9TELE</name>
<organism evidence="2 3">
    <name type="scientific">Aldrovandia affinis</name>
    <dbReference type="NCBI Taxonomy" id="143900"/>
    <lineage>
        <taxon>Eukaryota</taxon>
        <taxon>Metazoa</taxon>
        <taxon>Chordata</taxon>
        <taxon>Craniata</taxon>
        <taxon>Vertebrata</taxon>
        <taxon>Euteleostomi</taxon>
        <taxon>Actinopterygii</taxon>
        <taxon>Neopterygii</taxon>
        <taxon>Teleostei</taxon>
        <taxon>Notacanthiformes</taxon>
        <taxon>Halosauridae</taxon>
        <taxon>Aldrovandia</taxon>
    </lineage>
</organism>
<sequence>MILESRAPECSGAKRINNSAADEAKTKLSGVGPRRPIVVTNSVSCIVLSAALGGSPPNGCRASPPRCQPPADPSDACTVSRARTAAYEPDRESGRSSASPPQTARKLGA</sequence>
<dbReference type="Proteomes" id="UP001221898">
    <property type="component" value="Unassembled WGS sequence"/>
</dbReference>
<feature type="region of interest" description="Disordered" evidence="1">
    <location>
        <begin position="55"/>
        <end position="109"/>
    </location>
</feature>
<accession>A0AAD7WBM1</accession>
<comment type="caution">
    <text evidence="2">The sequence shown here is derived from an EMBL/GenBank/DDBJ whole genome shotgun (WGS) entry which is preliminary data.</text>
</comment>
<reference evidence="2" key="1">
    <citation type="journal article" date="2023" name="Science">
        <title>Genome structures resolve the early diversification of teleost fishes.</title>
        <authorList>
            <person name="Parey E."/>
            <person name="Louis A."/>
            <person name="Montfort J."/>
            <person name="Bouchez O."/>
            <person name="Roques C."/>
            <person name="Iampietro C."/>
            <person name="Lluch J."/>
            <person name="Castinel A."/>
            <person name="Donnadieu C."/>
            <person name="Desvignes T."/>
            <person name="Floi Bucao C."/>
            <person name="Jouanno E."/>
            <person name="Wen M."/>
            <person name="Mejri S."/>
            <person name="Dirks R."/>
            <person name="Jansen H."/>
            <person name="Henkel C."/>
            <person name="Chen W.J."/>
            <person name="Zahm M."/>
            <person name="Cabau C."/>
            <person name="Klopp C."/>
            <person name="Thompson A.W."/>
            <person name="Robinson-Rechavi M."/>
            <person name="Braasch I."/>
            <person name="Lecointre G."/>
            <person name="Bobe J."/>
            <person name="Postlethwait J.H."/>
            <person name="Berthelot C."/>
            <person name="Roest Crollius H."/>
            <person name="Guiguen Y."/>
        </authorList>
    </citation>
    <scope>NUCLEOTIDE SEQUENCE</scope>
    <source>
        <strain evidence="2">NC1722</strain>
    </source>
</reference>
<proteinExistence type="predicted"/>
<evidence type="ECO:0000256" key="1">
    <source>
        <dbReference type="SAM" id="MobiDB-lite"/>
    </source>
</evidence>
<dbReference type="EMBL" id="JAINUG010000161">
    <property type="protein sequence ID" value="KAJ8391137.1"/>
    <property type="molecule type" value="Genomic_DNA"/>
</dbReference>
<evidence type="ECO:0000313" key="2">
    <source>
        <dbReference type="EMBL" id="KAJ8391137.1"/>
    </source>
</evidence>
<keyword evidence="3" id="KW-1185">Reference proteome</keyword>
<protein>
    <submittedName>
        <fullName evidence="2">Uncharacterized protein</fullName>
    </submittedName>
</protein>